<protein>
    <submittedName>
        <fullName evidence="1">Uncharacterized protein</fullName>
    </submittedName>
</protein>
<dbReference type="EMBL" id="GBXM01012468">
    <property type="protein sequence ID" value="JAH96109.1"/>
    <property type="molecule type" value="Transcribed_RNA"/>
</dbReference>
<reference evidence="1" key="2">
    <citation type="journal article" date="2015" name="Fish Shellfish Immunol.">
        <title>Early steps in the European eel (Anguilla anguilla)-Vibrio vulnificus interaction in the gills: Role of the RtxA13 toxin.</title>
        <authorList>
            <person name="Callol A."/>
            <person name="Pajuelo D."/>
            <person name="Ebbesson L."/>
            <person name="Teles M."/>
            <person name="MacKenzie S."/>
            <person name="Amaro C."/>
        </authorList>
    </citation>
    <scope>NUCLEOTIDE SEQUENCE</scope>
</reference>
<organism evidence="1">
    <name type="scientific">Anguilla anguilla</name>
    <name type="common">European freshwater eel</name>
    <name type="synonym">Muraena anguilla</name>
    <dbReference type="NCBI Taxonomy" id="7936"/>
    <lineage>
        <taxon>Eukaryota</taxon>
        <taxon>Metazoa</taxon>
        <taxon>Chordata</taxon>
        <taxon>Craniata</taxon>
        <taxon>Vertebrata</taxon>
        <taxon>Euteleostomi</taxon>
        <taxon>Actinopterygii</taxon>
        <taxon>Neopterygii</taxon>
        <taxon>Teleostei</taxon>
        <taxon>Anguilliformes</taxon>
        <taxon>Anguillidae</taxon>
        <taxon>Anguilla</taxon>
    </lineage>
</organism>
<reference evidence="1" key="1">
    <citation type="submission" date="2014-11" db="EMBL/GenBank/DDBJ databases">
        <authorList>
            <person name="Amaro Gonzalez C."/>
        </authorList>
    </citation>
    <scope>NUCLEOTIDE SEQUENCE</scope>
</reference>
<sequence>MIQAVKYNVFVLHYFAFVNFFEQESMSRSANLIEVQSVSFIFNRVWMFCVYARMLTVWVSFECEMHRE</sequence>
<accession>A0A0E9X0I6</accession>
<proteinExistence type="predicted"/>
<evidence type="ECO:0000313" key="1">
    <source>
        <dbReference type="EMBL" id="JAH96109.1"/>
    </source>
</evidence>
<dbReference type="AlphaFoldDB" id="A0A0E9X0I6"/>
<name>A0A0E9X0I6_ANGAN</name>